<gene>
    <name evidence="8" type="ORF">DN068_01275</name>
</gene>
<dbReference type="Pfam" id="PF00230">
    <property type="entry name" value="MIP"/>
    <property type="match status" value="1"/>
</dbReference>
<evidence type="ECO:0000256" key="2">
    <source>
        <dbReference type="ARBA" id="ARBA00022448"/>
    </source>
</evidence>
<sequence>MTGTFAIVFCGTGAIIIDQTSGGVVTHFGIAMIFGMIVMSMIYALGNVSGAHFNPAVSVAFTIARKFPAKQLLPYILSQLTGALLASIFLKLVFPHNTFLGATIPAGSDLQSFVIELVLTFFLMLTILKVATEGKMRAVFVSAAIGGVVGLEALFAGPISGASMNPARSLAPAVVSGHIHHLWIYLLAPVIGACLAVPCWKLLKGEISVLKTKRQIN</sequence>
<dbReference type="PANTHER" id="PTHR45724:SF13">
    <property type="entry name" value="AQUAPORIN NIP1-1-RELATED"/>
    <property type="match status" value="1"/>
</dbReference>
<accession>A0A2W2BG19</accession>
<dbReference type="PROSITE" id="PS00221">
    <property type="entry name" value="MIP"/>
    <property type="match status" value="1"/>
</dbReference>
<dbReference type="InterPro" id="IPR022357">
    <property type="entry name" value="MIP_CS"/>
</dbReference>
<dbReference type="InterPro" id="IPR023271">
    <property type="entry name" value="Aquaporin-like"/>
</dbReference>
<proteinExistence type="inferred from homology"/>
<dbReference type="Proteomes" id="UP000248745">
    <property type="component" value="Unassembled WGS sequence"/>
</dbReference>
<evidence type="ECO:0000313" key="8">
    <source>
        <dbReference type="EMBL" id="PZF74857.1"/>
    </source>
</evidence>
<evidence type="ECO:0000313" key="9">
    <source>
        <dbReference type="Proteomes" id="UP000248745"/>
    </source>
</evidence>
<organism evidence="8 9">
    <name type="scientific">Taibaiella soli</name>
    <dbReference type="NCBI Taxonomy" id="1649169"/>
    <lineage>
        <taxon>Bacteria</taxon>
        <taxon>Pseudomonadati</taxon>
        <taxon>Bacteroidota</taxon>
        <taxon>Chitinophagia</taxon>
        <taxon>Chitinophagales</taxon>
        <taxon>Chitinophagaceae</taxon>
        <taxon>Taibaiella</taxon>
    </lineage>
</organism>
<feature type="transmembrane region" description="Helical" evidence="7">
    <location>
        <begin position="72"/>
        <end position="90"/>
    </location>
</feature>
<feature type="transmembrane region" description="Helical" evidence="7">
    <location>
        <begin position="182"/>
        <end position="203"/>
    </location>
</feature>
<feature type="transmembrane region" description="Helical" evidence="7">
    <location>
        <begin position="110"/>
        <end position="131"/>
    </location>
</feature>
<evidence type="ECO:0000256" key="1">
    <source>
        <dbReference type="ARBA" id="ARBA00004141"/>
    </source>
</evidence>
<dbReference type="InterPro" id="IPR000425">
    <property type="entry name" value="MIP"/>
</dbReference>
<dbReference type="GO" id="GO:0015267">
    <property type="term" value="F:channel activity"/>
    <property type="evidence" value="ECO:0007669"/>
    <property type="project" value="InterPro"/>
</dbReference>
<dbReference type="Gene3D" id="1.20.1080.10">
    <property type="entry name" value="Glycerol uptake facilitator protein"/>
    <property type="match status" value="1"/>
</dbReference>
<keyword evidence="4 7" id="KW-1133">Transmembrane helix</keyword>
<dbReference type="SUPFAM" id="SSF81338">
    <property type="entry name" value="Aquaporin-like"/>
    <property type="match status" value="1"/>
</dbReference>
<keyword evidence="9" id="KW-1185">Reference proteome</keyword>
<comment type="caution">
    <text evidence="8">The sequence shown here is derived from an EMBL/GenBank/DDBJ whole genome shotgun (WGS) entry which is preliminary data.</text>
</comment>
<dbReference type="OrthoDB" id="9807293at2"/>
<feature type="transmembrane region" description="Helical" evidence="7">
    <location>
        <begin position="138"/>
        <end position="162"/>
    </location>
</feature>
<dbReference type="PANTHER" id="PTHR45724">
    <property type="entry name" value="AQUAPORIN NIP2-1"/>
    <property type="match status" value="1"/>
</dbReference>
<feature type="transmembrane region" description="Helical" evidence="7">
    <location>
        <begin position="24"/>
        <end position="45"/>
    </location>
</feature>
<evidence type="ECO:0000256" key="3">
    <source>
        <dbReference type="ARBA" id="ARBA00022692"/>
    </source>
</evidence>
<evidence type="ECO:0000256" key="4">
    <source>
        <dbReference type="ARBA" id="ARBA00022989"/>
    </source>
</evidence>
<comment type="similarity">
    <text evidence="6">Belongs to the MIP/aquaporin (TC 1.A.8) family.</text>
</comment>
<dbReference type="AlphaFoldDB" id="A0A2W2BG19"/>
<name>A0A2W2BG19_9BACT</name>
<reference evidence="8 9" key="1">
    <citation type="submission" date="2018-06" db="EMBL/GenBank/DDBJ databases">
        <title>Mucibacter soli gen. nov., sp. nov., a new member of the family Chitinophagaceae producing mucin.</title>
        <authorList>
            <person name="Kim M.-K."/>
            <person name="Park S."/>
            <person name="Kim T.-S."/>
            <person name="Joung Y."/>
            <person name="Han J.-H."/>
            <person name="Kim S.B."/>
        </authorList>
    </citation>
    <scope>NUCLEOTIDE SEQUENCE [LARGE SCALE GENOMIC DNA]</scope>
    <source>
        <strain evidence="8 9">R1-15</strain>
    </source>
</reference>
<keyword evidence="5 7" id="KW-0472">Membrane</keyword>
<dbReference type="EMBL" id="QKTW01000002">
    <property type="protein sequence ID" value="PZF74857.1"/>
    <property type="molecule type" value="Genomic_DNA"/>
</dbReference>
<comment type="subcellular location">
    <subcellularLocation>
        <location evidence="1">Membrane</location>
        <topology evidence="1">Multi-pass membrane protein</topology>
    </subcellularLocation>
</comment>
<dbReference type="GO" id="GO:0016020">
    <property type="term" value="C:membrane"/>
    <property type="evidence" value="ECO:0007669"/>
    <property type="project" value="UniProtKB-SubCell"/>
</dbReference>
<keyword evidence="2 6" id="KW-0813">Transport</keyword>
<protein>
    <submittedName>
        <fullName evidence="8">Aquaporin</fullName>
    </submittedName>
</protein>
<evidence type="ECO:0000256" key="6">
    <source>
        <dbReference type="RuleBase" id="RU000477"/>
    </source>
</evidence>
<dbReference type="PRINTS" id="PR00783">
    <property type="entry name" value="MINTRINSICP"/>
</dbReference>
<evidence type="ECO:0000256" key="5">
    <source>
        <dbReference type="ARBA" id="ARBA00023136"/>
    </source>
</evidence>
<evidence type="ECO:0000256" key="7">
    <source>
        <dbReference type="SAM" id="Phobius"/>
    </source>
</evidence>
<dbReference type="InterPro" id="IPR034294">
    <property type="entry name" value="Aquaporin_transptr"/>
</dbReference>
<keyword evidence="3 6" id="KW-0812">Transmembrane</keyword>